<dbReference type="Pfam" id="PF02321">
    <property type="entry name" value="OEP"/>
    <property type="match status" value="1"/>
</dbReference>
<accession>A0A2I0R213</accession>
<keyword evidence="4" id="KW-1185">Reference proteome</keyword>
<comment type="similarity">
    <text evidence="1">Belongs to the outer membrane factor (OMF) (TC 1.B.17) family.</text>
</comment>
<gene>
    <name evidence="3" type="ORF">CW751_10215</name>
</gene>
<name>A0A2I0R213_9FLAO</name>
<dbReference type="Proteomes" id="UP000236654">
    <property type="component" value="Unassembled WGS sequence"/>
</dbReference>
<dbReference type="GO" id="GO:0015562">
    <property type="term" value="F:efflux transmembrane transporter activity"/>
    <property type="evidence" value="ECO:0007669"/>
    <property type="project" value="InterPro"/>
</dbReference>
<dbReference type="InterPro" id="IPR003423">
    <property type="entry name" value="OMP_efflux"/>
</dbReference>
<keyword evidence="2" id="KW-0175">Coiled coil</keyword>
<dbReference type="EMBL" id="PJNI01000010">
    <property type="protein sequence ID" value="PKR80430.1"/>
    <property type="molecule type" value="Genomic_DNA"/>
</dbReference>
<dbReference type="InterPro" id="IPR010131">
    <property type="entry name" value="MdtP/NodT-like"/>
</dbReference>
<feature type="coiled-coil region" evidence="2">
    <location>
        <begin position="292"/>
        <end position="348"/>
    </location>
</feature>
<evidence type="ECO:0000256" key="2">
    <source>
        <dbReference type="SAM" id="Coils"/>
    </source>
</evidence>
<dbReference type="RefSeq" id="WP_101334902.1">
    <property type="nucleotide sequence ID" value="NZ_PJNI01000010.1"/>
</dbReference>
<dbReference type="PANTHER" id="PTHR30203">
    <property type="entry name" value="OUTER MEMBRANE CATION EFFLUX PROTEIN"/>
    <property type="match status" value="1"/>
</dbReference>
<dbReference type="AlphaFoldDB" id="A0A2I0R213"/>
<protein>
    <submittedName>
        <fullName evidence="3">TolC family protein</fullName>
    </submittedName>
</protein>
<reference evidence="3 4" key="1">
    <citation type="submission" date="2017-12" db="EMBL/GenBank/DDBJ databases">
        <title>The draft genome sequence of Brumimicrobium saltpan LHR20.</title>
        <authorList>
            <person name="Do Z.-J."/>
            <person name="Luo H.-R."/>
        </authorList>
    </citation>
    <scope>NUCLEOTIDE SEQUENCE [LARGE SCALE GENOMIC DNA]</scope>
    <source>
        <strain evidence="3 4">LHR20</strain>
    </source>
</reference>
<comment type="caution">
    <text evidence="3">The sequence shown here is derived from an EMBL/GenBank/DDBJ whole genome shotgun (WGS) entry which is preliminary data.</text>
</comment>
<proteinExistence type="inferred from homology"/>
<evidence type="ECO:0000313" key="3">
    <source>
        <dbReference type="EMBL" id="PKR80430.1"/>
    </source>
</evidence>
<evidence type="ECO:0000313" key="4">
    <source>
        <dbReference type="Proteomes" id="UP000236654"/>
    </source>
</evidence>
<dbReference type="OrthoDB" id="1680428at2"/>
<dbReference type="Gene3D" id="1.20.1600.10">
    <property type="entry name" value="Outer membrane efflux proteins (OEP)"/>
    <property type="match status" value="1"/>
</dbReference>
<organism evidence="3 4">
    <name type="scientific">Brumimicrobium salinarum</name>
    <dbReference type="NCBI Taxonomy" id="2058658"/>
    <lineage>
        <taxon>Bacteria</taxon>
        <taxon>Pseudomonadati</taxon>
        <taxon>Bacteroidota</taxon>
        <taxon>Flavobacteriia</taxon>
        <taxon>Flavobacteriales</taxon>
        <taxon>Crocinitomicaceae</taxon>
        <taxon>Brumimicrobium</taxon>
    </lineage>
</organism>
<dbReference type="PANTHER" id="PTHR30203:SF24">
    <property type="entry name" value="BLR4935 PROTEIN"/>
    <property type="match status" value="1"/>
</dbReference>
<sequence>MKLYLKILLILLIGISGEGFSQSLDKYLEEAAENNPLLKAKYADFEASVEKVAQVNSLPNPSISFSYLVSPSTPHTGNQKAGLGIRQTIPWFGTLKTSGSVYELQSEALYQEFINERNQLFMEVKSAWYPLYELHQELKLQKENKKVLLSYKQLATTGFKVGKNSMADVLRVDIKIESTTTEIKLLEEKIKPFTVRFNRLLNKSDTAAIEIEETIQLAEIPLNYRRDSLLENHPSLKALDLEYQSAQASETLANKEGLPSFGVGLDYGFMPNARNMVMPMVSISLPIYRNRYKALKKEAQLKQDAIEFYKQDFENELISNYEMTRYELDRAKEKFLLYQQQIERTKQVIHLLEVEYSNSGDDFEEILRMQQDLINYQIGKATAVKDFFTALAKLDYLTAKSE</sequence>
<evidence type="ECO:0000256" key="1">
    <source>
        <dbReference type="ARBA" id="ARBA00007613"/>
    </source>
</evidence>
<dbReference type="SUPFAM" id="SSF56954">
    <property type="entry name" value="Outer membrane efflux proteins (OEP)"/>
    <property type="match status" value="1"/>
</dbReference>